<reference evidence="3" key="1">
    <citation type="submission" date="2016-01" db="EMBL/GenBank/DDBJ databases">
        <title>Draft genome of Chromobacterium sp. F49.</title>
        <authorList>
            <person name="Hong K.W."/>
        </authorList>
    </citation>
    <scope>NUCLEOTIDE SEQUENCE [LARGE SCALE GENOMIC DNA]</scope>
    <source>
        <strain evidence="3">CN10</strain>
    </source>
</reference>
<proteinExistence type="predicted"/>
<dbReference type="STRING" id="1452487.AVW16_08675"/>
<organism evidence="2 3">
    <name type="scientific">Crenobacter luteus</name>
    <dbReference type="NCBI Taxonomy" id="1452487"/>
    <lineage>
        <taxon>Bacteria</taxon>
        <taxon>Pseudomonadati</taxon>
        <taxon>Pseudomonadota</taxon>
        <taxon>Betaproteobacteria</taxon>
        <taxon>Neisseriales</taxon>
        <taxon>Neisseriaceae</taxon>
        <taxon>Crenobacter</taxon>
    </lineage>
</organism>
<dbReference type="Proteomes" id="UP000076625">
    <property type="component" value="Unassembled WGS sequence"/>
</dbReference>
<dbReference type="AlphaFoldDB" id="A0A161R8Z2"/>
<evidence type="ECO:0000313" key="3">
    <source>
        <dbReference type="Proteomes" id="UP000076625"/>
    </source>
</evidence>
<evidence type="ECO:0008006" key="4">
    <source>
        <dbReference type="Google" id="ProtNLM"/>
    </source>
</evidence>
<feature type="coiled-coil region" evidence="1">
    <location>
        <begin position="33"/>
        <end position="67"/>
    </location>
</feature>
<keyword evidence="3" id="KW-1185">Reference proteome</keyword>
<dbReference type="RefSeq" id="WP_066611070.1">
    <property type="nucleotide sequence ID" value="NZ_LQQU01000015.1"/>
</dbReference>
<evidence type="ECO:0000256" key="1">
    <source>
        <dbReference type="SAM" id="Coils"/>
    </source>
</evidence>
<protein>
    <recommendedName>
        <fullName evidence="4">BRLZ domain containing protein</fullName>
    </recommendedName>
</protein>
<comment type="caution">
    <text evidence="2">The sequence shown here is derived from an EMBL/GenBank/DDBJ whole genome shotgun (WGS) entry which is preliminary data.</text>
</comment>
<name>A0A161R8Z2_9NEIS</name>
<gene>
    <name evidence="2" type="ORF">AVW16_08675</name>
</gene>
<keyword evidence="1" id="KW-0175">Coiled coil</keyword>
<dbReference type="EMBL" id="LQQU01000015">
    <property type="protein sequence ID" value="KZE33238.1"/>
    <property type="molecule type" value="Genomic_DNA"/>
</dbReference>
<accession>A0A161R8Z2</accession>
<sequence>MEHDLEYLESRVAALIAALGEAGAQNARLAEALAAALKENAELKFRLEETRNRVAALIERLPRDEEESA</sequence>
<evidence type="ECO:0000313" key="2">
    <source>
        <dbReference type="EMBL" id="KZE33238.1"/>
    </source>
</evidence>